<feature type="binding site" evidence="7">
    <location>
        <position position="28"/>
    </location>
    <ligand>
        <name>Ca(2+)</name>
        <dbReference type="ChEBI" id="CHEBI:29108"/>
    </ligand>
</feature>
<keyword evidence="8" id="KW-0862">Zinc</keyword>
<dbReference type="Pfam" id="PF05875">
    <property type="entry name" value="Ceramidase"/>
    <property type="match status" value="1"/>
</dbReference>
<dbReference type="AlphaFoldDB" id="A0A0C3FU01"/>
<feature type="binding site" evidence="7">
    <location>
        <position position="37"/>
    </location>
    <ligand>
        <name>Ca(2+)</name>
        <dbReference type="ChEBI" id="CHEBI:29108"/>
    </ligand>
</feature>
<comment type="subcellular location">
    <subcellularLocation>
        <location evidence="1">Membrane</location>
        <topology evidence="1">Multi-pass membrane protein</topology>
    </subcellularLocation>
</comment>
<evidence type="ECO:0000313" key="10">
    <source>
        <dbReference type="EMBL" id="KIM82371.1"/>
    </source>
</evidence>
<dbReference type="OrthoDB" id="187171at2759"/>
<dbReference type="PANTHER" id="PTHR46187">
    <property type="entry name" value="ALKALINE CERAMIDASE 3"/>
    <property type="match status" value="1"/>
</dbReference>
<dbReference type="STRING" id="765440.A0A0C3FU01"/>
<feature type="binding site" evidence="8">
    <location>
        <position position="234"/>
    </location>
    <ligand>
        <name>Zn(2+)</name>
        <dbReference type="ChEBI" id="CHEBI:29105"/>
        <note>catalytic</note>
    </ligand>
</feature>
<feature type="transmembrane region" description="Helical" evidence="9">
    <location>
        <begin position="68"/>
        <end position="86"/>
    </location>
</feature>
<feature type="binding site" evidence="7">
    <location>
        <position position="24"/>
    </location>
    <ligand>
        <name>Ca(2+)</name>
        <dbReference type="ChEBI" id="CHEBI:29108"/>
    </ligand>
</feature>
<feature type="binding site" evidence="8">
    <location>
        <position position="238"/>
    </location>
    <ligand>
        <name>Zn(2+)</name>
        <dbReference type="ChEBI" id="CHEBI:29105"/>
        <note>catalytic</note>
    </ligand>
</feature>
<evidence type="ECO:0000256" key="8">
    <source>
        <dbReference type="PIRSR" id="PIRSR608901-2"/>
    </source>
</evidence>
<gene>
    <name evidence="10" type="ORF">PILCRDRAFT_820778</name>
</gene>
<feature type="transmembrane region" description="Helical" evidence="9">
    <location>
        <begin position="98"/>
        <end position="114"/>
    </location>
</feature>
<comment type="similarity">
    <text evidence="2">Belongs to the alkaline ceramidase family.</text>
</comment>
<keyword evidence="4" id="KW-0378">Hydrolase</keyword>
<accession>A0A0C3FU01</accession>
<evidence type="ECO:0000256" key="4">
    <source>
        <dbReference type="ARBA" id="ARBA00022801"/>
    </source>
</evidence>
<keyword evidence="11" id="KW-1185">Reference proteome</keyword>
<evidence type="ECO:0000256" key="9">
    <source>
        <dbReference type="SAM" id="Phobius"/>
    </source>
</evidence>
<evidence type="ECO:0000256" key="6">
    <source>
        <dbReference type="ARBA" id="ARBA00023136"/>
    </source>
</evidence>
<dbReference type="EMBL" id="KN832995">
    <property type="protein sequence ID" value="KIM82371.1"/>
    <property type="molecule type" value="Genomic_DNA"/>
</dbReference>
<keyword evidence="5 9" id="KW-1133">Transmembrane helix</keyword>
<organism evidence="10 11">
    <name type="scientific">Piloderma croceum (strain F 1598)</name>
    <dbReference type="NCBI Taxonomy" id="765440"/>
    <lineage>
        <taxon>Eukaryota</taxon>
        <taxon>Fungi</taxon>
        <taxon>Dikarya</taxon>
        <taxon>Basidiomycota</taxon>
        <taxon>Agaricomycotina</taxon>
        <taxon>Agaricomycetes</taxon>
        <taxon>Agaricomycetidae</taxon>
        <taxon>Atheliales</taxon>
        <taxon>Atheliaceae</taxon>
        <taxon>Piloderma</taxon>
    </lineage>
</organism>
<feature type="transmembrane region" description="Helical" evidence="9">
    <location>
        <begin position="150"/>
        <end position="167"/>
    </location>
</feature>
<proteinExistence type="inferred from homology"/>
<dbReference type="GO" id="GO:0005789">
    <property type="term" value="C:endoplasmic reticulum membrane"/>
    <property type="evidence" value="ECO:0007669"/>
    <property type="project" value="TreeGrafter"/>
</dbReference>
<keyword evidence="3 9" id="KW-0812">Transmembrane</keyword>
<dbReference type="GO" id="GO:0046513">
    <property type="term" value="P:ceramide biosynthetic process"/>
    <property type="evidence" value="ECO:0007669"/>
    <property type="project" value="TreeGrafter"/>
</dbReference>
<dbReference type="InParanoid" id="A0A0C3FU01"/>
<evidence type="ECO:0000256" key="1">
    <source>
        <dbReference type="ARBA" id="ARBA00004141"/>
    </source>
</evidence>
<evidence type="ECO:0000256" key="5">
    <source>
        <dbReference type="ARBA" id="ARBA00022989"/>
    </source>
</evidence>
<reference evidence="10 11" key="1">
    <citation type="submission" date="2014-04" db="EMBL/GenBank/DDBJ databases">
        <authorList>
            <consortium name="DOE Joint Genome Institute"/>
            <person name="Kuo A."/>
            <person name="Tarkka M."/>
            <person name="Buscot F."/>
            <person name="Kohler A."/>
            <person name="Nagy L.G."/>
            <person name="Floudas D."/>
            <person name="Copeland A."/>
            <person name="Barry K.W."/>
            <person name="Cichocki N."/>
            <person name="Veneault-Fourrey C."/>
            <person name="LaButti K."/>
            <person name="Lindquist E.A."/>
            <person name="Lipzen A."/>
            <person name="Lundell T."/>
            <person name="Morin E."/>
            <person name="Murat C."/>
            <person name="Sun H."/>
            <person name="Tunlid A."/>
            <person name="Henrissat B."/>
            <person name="Grigoriev I.V."/>
            <person name="Hibbett D.S."/>
            <person name="Martin F."/>
            <person name="Nordberg H.P."/>
            <person name="Cantor M.N."/>
            <person name="Hua S.X."/>
        </authorList>
    </citation>
    <scope>NUCLEOTIDE SEQUENCE [LARGE SCALE GENOMIC DNA]</scope>
    <source>
        <strain evidence="10 11">F 1598</strain>
    </source>
</reference>
<dbReference type="GO" id="GO:0046872">
    <property type="term" value="F:metal ion binding"/>
    <property type="evidence" value="ECO:0007669"/>
    <property type="project" value="UniProtKB-KW"/>
</dbReference>
<evidence type="ECO:0008006" key="12">
    <source>
        <dbReference type="Google" id="ProtNLM"/>
    </source>
</evidence>
<feature type="transmembrane region" description="Helical" evidence="9">
    <location>
        <begin position="188"/>
        <end position="208"/>
    </location>
</feature>
<evidence type="ECO:0000313" key="11">
    <source>
        <dbReference type="Proteomes" id="UP000054166"/>
    </source>
</evidence>
<feature type="transmembrane region" description="Helical" evidence="9">
    <location>
        <begin position="235"/>
        <end position="259"/>
    </location>
</feature>
<dbReference type="Proteomes" id="UP000054166">
    <property type="component" value="Unassembled WGS sequence"/>
</dbReference>
<evidence type="ECO:0000256" key="7">
    <source>
        <dbReference type="PIRSR" id="PIRSR608901-1"/>
    </source>
</evidence>
<keyword evidence="6 9" id="KW-0472">Membrane</keyword>
<comment type="cofactor">
    <cofactor evidence="8">
        <name>Zn(2+)</name>
        <dbReference type="ChEBI" id="CHEBI:29105"/>
    </cofactor>
</comment>
<dbReference type="InterPro" id="IPR008901">
    <property type="entry name" value="ACER"/>
</dbReference>
<protein>
    <recommendedName>
        <fullName evidence="12">Ceramidase</fullName>
    </recommendedName>
</protein>
<sequence>MTAVCNSTFCPDGIWGPVTATLDWCEANYQFSRYIAEMANCLSNLYSIGLALFGILTTLNESLPMRYTVANVGFAFVGIGSFAFHATMLYEAQLADEIPMIFVASLACFCLFDTEPGFALLSGRSIAHVTAFISFNVLFIWSYIIYRNPIYHQAIFAMLVLTTAIRIHHLLRRSDASMRMPQEVKAEIGNTFMTGTGLFVFGFLIWNLDNIFCAALTRQKVAIGWPVAFLLEGHAWWHFFTGIGTQMMLVGTSSVTLCVKDDYRKYKLSHKFGLAYIKRVSKVKAL</sequence>
<evidence type="ECO:0000256" key="3">
    <source>
        <dbReference type="ARBA" id="ARBA00022692"/>
    </source>
</evidence>
<dbReference type="GO" id="GO:0016811">
    <property type="term" value="F:hydrolase activity, acting on carbon-nitrogen (but not peptide) bonds, in linear amides"/>
    <property type="evidence" value="ECO:0007669"/>
    <property type="project" value="InterPro"/>
</dbReference>
<feature type="binding site" evidence="7">
    <location>
        <position position="26"/>
    </location>
    <ligand>
        <name>Ca(2+)</name>
        <dbReference type="ChEBI" id="CHEBI:29108"/>
    </ligand>
</feature>
<keyword evidence="7" id="KW-0106">Calcium</keyword>
<dbReference type="GO" id="GO:0046514">
    <property type="term" value="P:ceramide catabolic process"/>
    <property type="evidence" value="ECO:0007669"/>
    <property type="project" value="TreeGrafter"/>
</dbReference>
<evidence type="ECO:0000256" key="2">
    <source>
        <dbReference type="ARBA" id="ARBA00009780"/>
    </source>
</evidence>
<keyword evidence="7" id="KW-0479">Metal-binding</keyword>
<feature type="binding site" evidence="7">
    <location>
        <position position="23"/>
    </location>
    <ligand>
        <name>Ca(2+)</name>
        <dbReference type="ChEBI" id="CHEBI:29108"/>
    </ligand>
</feature>
<reference evidence="11" key="2">
    <citation type="submission" date="2015-01" db="EMBL/GenBank/DDBJ databases">
        <title>Evolutionary Origins and Diversification of the Mycorrhizal Mutualists.</title>
        <authorList>
            <consortium name="DOE Joint Genome Institute"/>
            <consortium name="Mycorrhizal Genomics Consortium"/>
            <person name="Kohler A."/>
            <person name="Kuo A."/>
            <person name="Nagy L.G."/>
            <person name="Floudas D."/>
            <person name="Copeland A."/>
            <person name="Barry K.W."/>
            <person name="Cichocki N."/>
            <person name="Veneault-Fourrey C."/>
            <person name="LaButti K."/>
            <person name="Lindquist E.A."/>
            <person name="Lipzen A."/>
            <person name="Lundell T."/>
            <person name="Morin E."/>
            <person name="Murat C."/>
            <person name="Riley R."/>
            <person name="Ohm R."/>
            <person name="Sun H."/>
            <person name="Tunlid A."/>
            <person name="Henrissat B."/>
            <person name="Grigoriev I.V."/>
            <person name="Hibbett D.S."/>
            <person name="Martin F."/>
        </authorList>
    </citation>
    <scope>NUCLEOTIDE SEQUENCE [LARGE SCALE GENOMIC DNA]</scope>
    <source>
        <strain evidence="11">F 1598</strain>
    </source>
</reference>
<feature type="transmembrane region" description="Helical" evidence="9">
    <location>
        <begin position="126"/>
        <end position="144"/>
    </location>
</feature>
<name>A0A0C3FU01_PILCF</name>
<feature type="binding site" evidence="8">
    <location>
        <position position="85"/>
    </location>
    <ligand>
        <name>Zn(2+)</name>
        <dbReference type="ChEBI" id="CHEBI:29105"/>
        <note>catalytic</note>
    </ligand>
</feature>
<dbReference type="PANTHER" id="PTHR46187:SF3">
    <property type="entry name" value="ALKALINE CERAMIDASE 3"/>
    <property type="match status" value="1"/>
</dbReference>
<dbReference type="HOGENOM" id="CLU_063293_3_0_1"/>